<dbReference type="Proteomes" id="UP000178606">
    <property type="component" value="Unassembled WGS sequence"/>
</dbReference>
<organism evidence="1 2">
    <name type="scientific">Handelsmanbacteria sp. (strain RIFCSPLOWO2_12_FULL_64_10)</name>
    <dbReference type="NCBI Taxonomy" id="1817868"/>
    <lineage>
        <taxon>Bacteria</taxon>
        <taxon>Candidatus Handelsmaniibacteriota</taxon>
    </lineage>
</organism>
<comment type="caution">
    <text evidence="1">The sequence shown here is derived from an EMBL/GenBank/DDBJ whole genome shotgun (WGS) entry which is preliminary data.</text>
</comment>
<reference evidence="1 2" key="1">
    <citation type="journal article" date="2016" name="Nat. Commun.">
        <title>Thousands of microbial genomes shed light on interconnected biogeochemical processes in an aquifer system.</title>
        <authorList>
            <person name="Anantharaman K."/>
            <person name="Brown C.T."/>
            <person name="Hug L.A."/>
            <person name="Sharon I."/>
            <person name="Castelle C.J."/>
            <person name="Probst A.J."/>
            <person name="Thomas B.C."/>
            <person name="Singh A."/>
            <person name="Wilkins M.J."/>
            <person name="Karaoz U."/>
            <person name="Brodie E.L."/>
            <person name="Williams K.H."/>
            <person name="Hubbard S.S."/>
            <person name="Banfield J.F."/>
        </authorList>
    </citation>
    <scope>NUCLEOTIDE SEQUENCE [LARGE SCALE GENOMIC DNA]</scope>
    <source>
        <strain evidence="2">RIFCSPLOWO2_12_FULL_64_10</strain>
    </source>
</reference>
<dbReference type="AlphaFoldDB" id="A0A1F6CBT9"/>
<evidence type="ECO:0000313" key="2">
    <source>
        <dbReference type="Proteomes" id="UP000178606"/>
    </source>
</evidence>
<dbReference type="EMBL" id="MFKF01000318">
    <property type="protein sequence ID" value="OGG46412.1"/>
    <property type="molecule type" value="Genomic_DNA"/>
</dbReference>
<evidence type="ECO:0000313" key="1">
    <source>
        <dbReference type="EMBL" id="OGG46412.1"/>
    </source>
</evidence>
<name>A0A1F6CBT9_HANXR</name>
<sequence length="60" mass="6930">MTRPHRDRLLPLCAVDPRHRYPGRFNPHPILAHHIDQGCVGYGENLCGLPVDDPMQQRVY</sequence>
<accession>A0A1F6CBT9</accession>
<protein>
    <submittedName>
        <fullName evidence="1">Uncharacterized protein</fullName>
    </submittedName>
</protein>
<gene>
    <name evidence="1" type="ORF">A3F84_25725</name>
</gene>
<proteinExistence type="predicted"/>